<evidence type="ECO:0000313" key="6">
    <source>
        <dbReference type="Proteomes" id="UP000000771"/>
    </source>
</evidence>
<dbReference type="SUPFAM" id="SSF53383">
    <property type="entry name" value="PLP-dependent transferases"/>
    <property type="match status" value="1"/>
</dbReference>
<dbReference type="InterPro" id="IPR015424">
    <property type="entry name" value="PyrdxlP-dep_Trfase"/>
</dbReference>
<comment type="similarity">
    <text evidence="2 4">Belongs to the class-III pyridoxal-phosphate-dependent aminotransferase family.</text>
</comment>
<reference evidence="5 6" key="1">
    <citation type="journal article" date="2009" name="Stand. Genomic Sci.">
        <title>Complete genome sequence of Acidimicrobium ferrooxidans type strain (ICP).</title>
        <authorList>
            <person name="Clum A."/>
            <person name="Nolan M."/>
            <person name="Lang E."/>
            <person name="Glavina Del Rio T."/>
            <person name="Tice H."/>
            <person name="Copeland A."/>
            <person name="Cheng J.F."/>
            <person name="Lucas S."/>
            <person name="Chen F."/>
            <person name="Bruce D."/>
            <person name="Goodwin L."/>
            <person name="Pitluck S."/>
            <person name="Ivanova N."/>
            <person name="Mavrommatis K."/>
            <person name="Mikhailova N."/>
            <person name="Pati A."/>
            <person name="Chen A."/>
            <person name="Palaniappan K."/>
            <person name="Goker M."/>
            <person name="Spring S."/>
            <person name="Land M."/>
            <person name="Hauser L."/>
            <person name="Chang Y.J."/>
            <person name="Jeffries C.C."/>
            <person name="Chain P."/>
            <person name="Bristow J."/>
            <person name="Eisen J.A."/>
            <person name="Markowitz V."/>
            <person name="Hugenholtz P."/>
            <person name="Kyrpides N.C."/>
            <person name="Klenk H.P."/>
            <person name="Lapidus A."/>
        </authorList>
    </citation>
    <scope>NUCLEOTIDE SEQUENCE [LARGE SCALE GENOMIC DNA]</scope>
    <source>
        <strain evidence="6">DSM 10331 / JCM 15462 / NBRC 103882 / ICP</strain>
    </source>
</reference>
<dbReference type="OrthoDB" id="9801834at2"/>
<dbReference type="HOGENOM" id="CLU_016922_4_3_11"/>
<dbReference type="PIRSF" id="PIRSF000521">
    <property type="entry name" value="Transaminase_4ab_Lys_Orn"/>
    <property type="match status" value="1"/>
</dbReference>
<dbReference type="FunFam" id="3.40.640.10:FF:000004">
    <property type="entry name" value="Acetylornithine aminotransferase"/>
    <property type="match status" value="1"/>
</dbReference>
<organism evidence="5 6">
    <name type="scientific">Acidimicrobium ferrooxidans (strain DSM 10331 / JCM 15462 / NBRC 103882 / ICP)</name>
    <dbReference type="NCBI Taxonomy" id="525909"/>
    <lineage>
        <taxon>Bacteria</taxon>
        <taxon>Bacillati</taxon>
        <taxon>Actinomycetota</taxon>
        <taxon>Acidimicrobiia</taxon>
        <taxon>Acidimicrobiales</taxon>
        <taxon>Acidimicrobiaceae</taxon>
        <taxon>Acidimicrobium</taxon>
    </lineage>
</organism>
<dbReference type="Proteomes" id="UP000000771">
    <property type="component" value="Chromosome"/>
</dbReference>
<dbReference type="PANTHER" id="PTHR43094:SF1">
    <property type="entry name" value="AMINOTRANSFERASE CLASS-III"/>
    <property type="match status" value="1"/>
</dbReference>
<keyword evidence="6" id="KW-1185">Reference proteome</keyword>
<gene>
    <name evidence="5" type="ordered locus">Afer_1190</name>
</gene>
<evidence type="ECO:0000256" key="4">
    <source>
        <dbReference type="RuleBase" id="RU003560"/>
    </source>
</evidence>
<proteinExistence type="inferred from homology"/>
<keyword evidence="5" id="KW-0032">Aminotransferase</keyword>
<keyword evidence="5" id="KW-0808">Transferase</keyword>
<evidence type="ECO:0000256" key="2">
    <source>
        <dbReference type="ARBA" id="ARBA00008954"/>
    </source>
</evidence>
<dbReference type="AlphaFoldDB" id="C7LZG4"/>
<dbReference type="InterPro" id="IPR005814">
    <property type="entry name" value="Aminotrans_3"/>
</dbReference>
<evidence type="ECO:0000256" key="3">
    <source>
        <dbReference type="ARBA" id="ARBA00022898"/>
    </source>
</evidence>
<keyword evidence="3 4" id="KW-0663">Pyridoxal phosphate</keyword>
<dbReference type="InterPro" id="IPR015422">
    <property type="entry name" value="PyrdxlP-dep_Trfase_small"/>
</dbReference>
<dbReference type="GO" id="GO:0030170">
    <property type="term" value="F:pyridoxal phosphate binding"/>
    <property type="evidence" value="ECO:0007669"/>
    <property type="project" value="InterPro"/>
</dbReference>
<dbReference type="Pfam" id="PF00202">
    <property type="entry name" value="Aminotran_3"/>
    <property type="match status" value="1"/>
</dbReference>
<dbReference type="STRING" id="525909.Afer_1190"/>
<name>C7LZG4_ACIFD</name>
<dbReference type="Gene3D" id="3.90.1150.10">
    <property type="entry name" value="Aspartate Aminotransferase, domain 1"/>
    <property type="match status" value="1"/>
</dbReference>
<protein>
    <submittedName>
        <fullName evidence="5">Aminotransferase class-III</fullName>
    </submittedName>
</protein>
<evidence type="ECO:0000313" key="5">
    <source>
        <dbReference type="EMBL" id="ACU54122.1"/>
    </source>
</evidence>
<dbReference type="GO" id="GO:0008483">
    <property type="term" value="F:transaminase activity"/>
    <property type="evidence" value="ECO:0007669"/>
    <property type="project" value="UniProtKB-KW"/>
</dbReference>
<dbReference type="PANTHER" id="PTHR43094">
    <property type="entry name" value="AMINOTRANSFERASE"/>
    <property type="match status" value="1"/>
</dbReference>
<dbReference type="KEGG" id="afo:Afer_1190"/>
<dbReference type="Gene3D" id="3.40.640.10">
    <property type="entry name" value="Type I PLP-dependent aspartate aminotransferase-like (Major domain)"/>
    <property type="match status" value="1"/>
</dbReference>
<accession>C7LZG4</accession>
<dbReference type="CDD" id="cd00610">
    <property type="entry name" value="OAT_like"/>
    <property type="match status" value="1"/>
</dbReference>
<dbReference type="eggNOG" id="COG0161">
    <property type="taxonomic scope" value="Bacteria"/>
</dbReference>
<dbReference type="EMBL" id="CP001631">
    <property type="protein sequence ID" value="ACU54122.1"/>
    <property type="molecule type" value="Genomic_DNA"/>
</dbReference>
<evidence type="ECO:0000256" key="1">
    <source>
        <dbReference type="ARBA" id="ARBA00001933"/>
    </source>
</evidence>
<dbReference type="InterPro" id="IPR015421">
    <property type="entry name" value="PyrdxlP-dep_Trfase_major"/>
</dbReference>
<sequence length="417" mass="44003">MGRFWHPFGQLYESDTNPVVFVRGEGIWVYDDTGRRYLDATAALWYANVGHGRAEIADAIAAQARELAGYSTFGTFSNRPAEELAEFLSARSPMPESEVFFVSGGGDAVETAVKLARRYFSLVGQPERTVLISRTNGYHGTWGFGTSLGGIPANRTGFGELIPTTVQVPWDDVEAVEAAIVANGPERVAAVIAEPVIGAGGVYPPPPGYFEALGATCRRHGVLLIVDSVICGFGRLGTWFGIERLGVEPDLITFAKGVTSGYLPLGGVMVSGRVAAPFKQPGAPVFRHGPTYGGHPTCTAAGIANCRILEDEQILARGAVLEGELLARLRPLASSALVAEVRGGLGLLGAVELRSDLLAEHPDALARLARLALERGIIVRVLATSIALSPPLIIEPAEIGVIVEGLADALDALAAEL</sequence>
<dbReference type="RefSeq" id="WP_015798608.1">
    <property type="nucleotide sequence ID" value="NC_013124.1"/>
</dbReference>
<comment type="cofactor">
    <cofactor evidence="1">
        <name>pyridoxal 5'-phosphate</name>
        <dbReference type="ChEBI" id="CHEBI:597326"/>
    </cofactor>
</comment>